<evidence type="ECO:0000259" key="2">
    <source>
        <dbReference type="Pfam" id="PF00535"/>
    </source>
</evidence>
<dbReference type="AlphaFoldDB" id="A0A3M4AT99"/>
<dbReference type="PANTHER" id="PTHR43685">
    <property type="entry name" value="GLYCOSYLTRANSFERASE"/>
    <property type="match status" value="1"/>
</dbReference>
<dbReference type="RefSeq" id="WP_082893860.1">
    <property type="nucleotide sequence ID" value="NZ_RBQF01000165.1"/>
</dbReference>
<keyword evidence="1" id="KW-0997">Cell inner membrane</keyword>
<dbReference type="InterPro" id="IPR029044">
    <property type="entry name" value="Nucleotide-diphossugar_trans"/>
</dbReference>
<dbReference type="InterPro" id="IPR050834">
    <property type="entry name" value="Glycosyltransf_2"/>
</dbReference>
<proteinExistence type="predicted"/>
<keyword evidence="1" id="KW-1003">Cell membrane</keyword>
<comment type="caution">
    <text evidence="3">The sequence shown here is derived from an EMBL/GenBank/DDBJ whole genome shotgun (WGS) entry which is preliminary data.</text>
</comment>
<organism evidence="3 4">
    <name type="scientific">Pseudomonas marginalis pv. marginalis</name>
    <dbReference type="NCBI Taxonomy" id="97473"/>
    <lineage>
        <taxon>Bacteria</taxon>
        <taxon>Pseudomonadati</taxon>
        <taxon>Pseudomonadota</taxon>
        <taxon>Gammaproteobacteria</taxon>
        <taxon>Pseudomonadales</taxon>
        <taxon>Pseudomonadaceae</taxon>
        <taxon>Pseudomonas</taxon>
    </lineage>
</organism>
<feature type="domain" description="Glycosyltransferase 2-like" evidence="2">
    <location>
        <begin position="16"/>
        <end position="177"/>
    </location>
</feature>
<dbReference type="Gene3D" id="3.90.550.10">
    <property type="entry name" value="Spore Coat Polysaccharide Biosynthesis Protein SpsA, Chain A"/>
    <property type="match status" value="1"/>
</dbReference>
<accession>A0A3M4AT99</accession>
<dbReference type="SUPFAM" id="SSF53448">
    <property type="entry name" value="Nucleotide-diphospho-sugar transferases"/>
    <property type="match status" value="1"/>
</dbReference>
<sequence>MNVDGVSDGIKFADVSVVIPCYKCKDTIIRALDSVFNQTTRPVEVILVEDASGDETLKTLLDLRDSYPNGWIKVITLTRNSGPATARNEGWNSSTQRYIAFLDSDDSWHPQKIEIQYGWMEENLEASITGQSGTFSSNISEIESKKIYVEGAEFHCIKKRTLLMSNKFATSSVMLRKDIDLRFPENKRFCEDYELWCTLMAEGHKCYYMNCALTFFYKPLYGFSGLSSNLWSMEKGELDVYSGLYRNGYIGFIYCVSLQLWSMTRYMRRAFKTMLIASPL</sequence>
<dbReference type="Proteomes" id="UP000276587">
    <property type="component" value="Unassembled WGS sequence"/>
</dbReference>
<dbReference type="InterPro" id="IPR001173">
    <property type="entry name" value="Glyco_trans_2-like"/>
</dbReference>
<protein>
    <recommendedName>
        <fullName evidence="2">Glycosyltransferase 2-like domain-containing protein</fullName>
    </recommendedName>
</protein>
<dbReference type="EMBL" id="RBQF01000165">
    <property type="protein sequence ID" value="RMP09446.1"/>
    <property type="molecule type" value="Genomic_DNA"/>
</dbReference>
<evidence type="ECO:0000256" key="1">
    <source>
        <dbReference type="ARBA" id="ARBA00022519"/>
    </source>
</evidence>
<dbReference type="CDD" id="cd00761">
    <property type="entry name" value="Glyco_tranf_GTA_type"/>
    <property type="match status" value="1"/>
</dbReference>
<keyword evidence="1" id="KW-0472">Membrane</keyword>
<reference evidence="3 4" key="1">
    <citation type="submission" date="2018-08" db="EMBL/GenBank/DDBJ databases">
        <title>Recombination of ecologically and evolutionarily significant loci maintains genetic cohesion in the Pseudomonas syringae species complex.</title>
        <authorList>
            <person name="Dillon M."/>
            <person name="Thakur S."/>
            <person name="Almeida R.N.D."/>
            <person name="Weir B.S."/>
            <person name="Guttman D.S."/>
        </authorList>
    </citation>
    <scope>NUCLEOTIDE SEQUENCE [LARGE SCALE GENOMIC DNA]</scope>
    <source>
        <strain evidence="3 4">ICMP 3555</strain>
    </source>
</reference>
<name>A0A3M4AT99_PSEMA</name>
<gene>
    <name evidence="3" type="ORF">ALQ29_03419</name>
</gene>
<keyword evidence="4" id="KW-1185">Reference proteome</keyword>
<dbReference type="Pfam" id="PF00535">
    <property type="entry name" value="Glycos_transf_2"/>
    <property type="match status" value="1"/>
</dbReference>
<evidence type="ECO:0000313" key="3">
    <source>
        <dbReference type="EMBL" id="RMP09446.1"/>
    </source>
</evidence>
<dbReference type="PANTHER" id="PTHR43685:SF2">
    <property type="entry name" value="GLYCOSYLTRANSFERASE 2-LIKE DOMAIN-CONTAINING PROTEIN"/>
    <property type="match status" value="1"/>
</dbReference>
<evidence type="ECO:0000313" key="4">
    <source>
        <dbReference type="Proteomes" id="UP000276587"/>
    </source>
</evidence>